<dbReference type="SUPFAM" id="SSF75217">
    <property type="entry name" value="alpha/beta knot"/>
    <property type="match status" value="1"/>
</dbReference>
<dbReference type="InterPro" id="IPR046887">
    <property type="entry name" value="RsmE_PUA-like"/>
</dbReference>
<evidence type="ECO:0000256" key="7">
    <source>
        <dbReference type="ARBA" id="ARBA00022691"/>
    </source>
</evidence>
<evidence type="ECO:0000256" key="9">
    <source>
        <dbReference type="ARBA" id="ARBA00047944"/>
    </source>
</evidence>
<comment type="catalytic activity">
    <reaction evidence="9 10">
        <text>uridine(1498) in 16S rRNA + S-adenosyl-L-methionine = N(3)-methyluridine(1498) in 16S rRNA + S-adenosyl-L-homocysteine + H(+)</text>
        <dbReference type="Rhea" id="RHEA:42920"/>
        <dbReference type="Rhea" id="RHEA-COMP:10283"/>
        <dbReference type="Rhea" id="RHEA-COMP:10284"/>
        <dbReference type="ChEBI" id="CHEBI:15378"/>
        <dbReference type="ChEBI" id="CHEBI:57856"/>
        <dbReference type="ChEBI" id="CHEBI:59789"/>
        <dbReference type="ChEBI" id="CHEBI:65315"/>
        <dbReference type="ChEBI" id="CHEBI:74502"/>
        <dbReference type="EC" id="2.1.1.193"/>
    </reaction>
</comment>
<dbReference type="InterPro" id="IPR046886">
    <property type="entry name" value="RsmE_MTase_dom"/>
</dbReference>
<comment type="subcellular location">
    <subcellularLocation>
        <location evidence="1 10">Cytoplasm</location>
    </subcellularLocation>
</comment>
<protein>
    <recommendedName>
        <fullName evidence="10">Ribosomal RNA small subunit methyltransferase E</fullName>
        <ecNumber evidence="10">2.1.1.193</ecNumber>
    </recommendedName>
</protein>
<evidence type="ECO:0000259" key="12">
    <source>
        <dbReference type="Pfam" id="PF20260"/>
    </source>
</evidence>
<evidence type="ECO:0000256" key="8">
    <source>
        <dbReference type="ARBA" id="ARBA00025699"/>
    </source>
</evidence>
<evidence type="ECO:0000313" key="14">
    <source>
        <dbReference type="Proteomes" id="UP000256779"/>
    </source>
</evidence>
<evidence type="ECO:0000259" key="11">
    <source>
        <dbReference type="Pfam" id="PF04452"/>
    </source>
</evidence>
<dbReference type="NCBIfam" id="TIGR00046">
    <property type="entry name" value="RsmE family RNA methyltransferase"/>
    <property type="match status" value="1"/>
</dbReference>
<dbReference type="Pfam" id="PF20260">
    <property type="entry name" value="PUA_4"/>
    <property type="match status" value="1"/>
</dbReference>
<feature type="domain" description="Ribosomal RNA small subunit methyltransferase E methyltransferase" evidence="11">
    <location>
        <begin position="74"/>
        <end position="226"/>
    </location>
</feature>
<dbReference type="OrthoDB" id="9815641at2"/>
<evidence type="ECO:0000256" key="2">
    <source>
        <dbReference type="ARBA" id="ARBA00005528"/>
    </source>
</evidence>
<comment type="similarity">
    <text evidence="2 10">Belongs to the RNA methyltransferase RsmE family.</text>
</comment>
<evidence type="ECO:0000256" key="4">
    <source>
        <dbReference type="ARBA" id="ARBA00022552"/>
    </source>
</evidence>
<accession>A0A3D9LG39</accession>
<dbReference type="RefSeq" id="WP_115866088.1">
    <property type="nucleotide sequence ID" value="NZ_QREG01000001.1"/>
</dbReference>
<keyword evidence="3 10" id="KW-0963">Cytoplasm</keyword>
<dbReference type="PANTHER" id="PTHR30027">
    <property type="entry name" value="RIBOSOMAL RNA SMALL SUBUNIT METHYLTRANSFERASE E"/>
    <property type="match status" value="1"/>
</dbReference>
<keyword evidence="5 10" id="KW-0489">Methyltransferase</keyword>
<dbReference type="InterPro" id="IPR029026">
    <property type="entry name" value="tRNA_m1G_MTases_N"/>
</dbReference>
<dbReference type="PIRSF" id="PIRSF015601">
    <property type="entry name" value="MTase_slr0722"/>
    <property type="match status" value="1"/>
</dbReference>
<keyword evidence="4 10" id="KW-0698">rRNA processing</keyword>
<dbReference type="Gene3D" id="3.40.1280.10">
    <property type="match status" value="1"/>
</dbReference>
<evidence type="ECO:0000313" key="13">
    <source>
        <dbReference type="EMBL" id="REE05567.1"/>
    </source>
</evidence>
<evidence type="ECO:0000256" key="1">
    <source>
        <dbReference type="ARBA" id="ARBA00004496"/>
    </source>
</evidence>
<dbReference type="InterPro" id="IPR006700">
    <property type="entry name" value="RsmE"/>
</dbReference>
<evidence type="ECO:0000256" key="10">
    <source>
        <dbReference type="PIRNR" id="PIRNR015601"/>
    </source>
</evidence>
<dbReference type="EMBL" id="QREG01000001">
    <property type="protein sequence ID" value="REE05567.1"/>
    <property type="molecule type" value="Genomic_DNA"/>
</dbReference>
<dbReference type="GO" id="GO:0070042">
    <property type="term" value="F:rRNA (uridine-N3-)-methyltransferase activity"/>
    <property type="evidence" value="ECO:0007669"/>
    <property type="project" value="TreeGrafter"/>
</dbReference>
<dbReference type="PANTHER" id="PTHR30027:SF3">
    <property type="entry name" value="16S RRNA (URACIL(1498)-N(3))-METHYLTRANSFERASE"/>
    <property type="match status" value="1"/>
</dbReference>
<proteinExistence type="inferred from homology"/>
<evidence type="ECO:0000256" key="6">
    <source>
        <dbReference type="ARBA" id="ARBA00022679"/>
    </source>
</evidence>
<feature type="domain" description="Ribosomal RNA small subunit methyltransferase E PUA-like" evidence="12">
    <location>
        <begin position="16"/>
        <end position="62"/>
    </location>
</feature>
<dbReference type="InterPro" id="IPR015947">
    <property type="entry name" value="PUA-like_sf"/>
</dbReference>
<dbReference type="GO" id="GO:0070475">
    <property type="term" value="P:rRNA base methylation"/>
    <property type="evidence" value="ECO:0007669"/>
    <property type="project" value="TreeGrafter"/>
</dbReference>
<sequence length="233" mass="26026">MHFFYQPEVENGAQFLRDEEYQHCIKVLRHRVGDEIGILDGRGGFFTCTLSSISGKQCDFKISSSHRKAARSFRQHILIAPTKNMDRMEWFVEKACELGVDEISFVLTSNCERRKLRLDRLEKKALSALKQSKSGFLTKINGLTPLPEALQTVDASDHKFIAYVAPDLPYLASVMPPNAHTAVLIGPEGDFSAEEVALTEKAQFQKISLGKNILRTETAGVVVAHLANVVNSY</sequence>
<keyword evidence="7 10" id="KW-0949">S-adenosyl-L-methionine</keyword>
<dbReference type="AlphaFoldDB" id="A0A3D9LG39"/>
<dbReference type="GO" id="GO:0005737">
    <property type="term" value="C:cytoplasm"/>
    <property type="evidence" value="ECO:0007669"/>
    <property type="project" value="UniProtKB-SubCell"/>
</dbReference>
<dbReference type="SUPFAM" id="SSF88697">
    <property type="entry name" value="PUA domain-like"/>
    <property type="match status" value="1"/>
</dbReference>
<dbReference type="Gene3D" id="2.40.240.20">
    <property type="entry name" value="Hypothetical PUA domain-like, domain 1"/>
    <property type="match status" value="1"/>
</dbReference>
<comment type="function">
    <text evidence="8 10">Specifically methylates the N3 position of the uracil ring of uridine 1498 (m3U1498) in 16S rRNA. Acts on the fully assembled 30S ribosomal subunit.</text>
</comment>
<dbReference type="EC" id="2.1.1.193" evidence="10"/>
<gene>
    <name evidence="13" type="ORF">C7460_10183</name>
</gene>
<evidence type="ECO:0000256" key="5">
    <source>
        <dbReference type="ARBA" id="ARBA00022603"/>
    </source>
</evidence>
<comment type="caution">
    <text evidence="13">The sequence shown here is derived from an EMBL/GenBank/DDBJ whole genome shotgun (WGS) entry which is preliminary data.</text>
</comment>
<keyword evidence="14" id="KW-1185">Reference proteome</keyword>
<dbReference type="Proteomes" id="UP000256779">
    <property type="component" value="Unassembled WGS sequence"/>
</dbReference>
<dbReference type="InterPro" id="IPR029028">
    <property type="entry name" value="Alpha/beta_knot_MTases"/>
</dbReference>
<dbReference type="Pfam" id="PF04452">
    <property type="entry name" value="Methyltrans_RNA"/>
    <property type="match status" value="1"/>
</dbReference>
<name>A0A3D9LG39_MARFU</name>
<reference evidence="13 14" key="1">
    <citation type="submission" date="2018-07" db="EMBL/GenBank/DDBJ databases">
        <title>Genomic Encyclopedia of Type Strains, Phase IV (KMG-IV): sequencing the most valuable type-strain genomes for metagenomic binning, comparative biology and taxonomic classification.</title>
        <authorList>
            <person name="Goeker M."/>
        </authorList>
    </citation>
    <scope>NUCLEOTIDE SEQUENCE [LARGE SCALE GENOMIC DNA]</scope>
    <source>
        <strain evidence="13 14">DSM 4134</strain>
    </source>
</reference>
<dbReference type="CDD" id="cd18084">
    <property type="entry name" value="RsmE-like"/>
    <property type="match status" value="1"/>
</dbReference>
<organism evidence="13 14">
    <name type="scientific">Marinoscillum furvescens DSM 4134</name>
    <dbReference type="NCBI Taxonomy" id="1122208"/>
    <lineage>
        <taxon>Bacteria</taxon>
        <taxon>Pseudomonadati</taxon>
        <taxon>Bacteroidota</taxon>
        <taxon>Cytophagia</taxon>
        <taxon>Cytophagales</taxon>
        <taxon>Reichenbachiellaceae</taxon>
        <taxon>Marinoscillum</taxon>
    </lineage>
</organism>
<keyword evidence="6 10" id="KW-0808">Transferase</keyword>
<evidence type="ECO:0000256" key="3">
    <source>
        <dbReference type="ARBA" id="ARBA00022490"/>
    </source>
</evidence>